<feature type="domain" description="PIN" evidence="1">
    <location>
        <begin position="11"/>
        <end position="133"/>
    </location>
</feature>
<dbReference type="PANTHER" id="PTHR42188">
    <property type="entry name" value="23S RRNA-SPECIFIC ENDONUCLEASE VAPC20"/>
    <property type="match status" value="1"/>
</dbReference>
<reference evidence="2" key="1">
    <citation type="journal article" date="2020" name="mSystems">
        <title>Genome- and Community-Level Interaction Insights into Carbon Utilization and Element Cycling Functions of Hydrothermarchaeota in Hydrothermal Sediment.</title>
        <authorList>
            <person name="Zhou Z."/>
            <person name="Liu Y."/>
            <person name="Xu W."/>
            <person name="Pan J."/>
            <person name="Luo Z.H."/>
            <person name="Li M."/>
        </authorList>
    </citation>
    <scope>NUCLEOTIDE SEQUENCE [LARGE SCALE GENOMIC DNA]</scope>
    <source>
        <strain evidence="2">SpSt-116</strain>
    </source>
</reference>
<comment type="caution">
    <text evidence="2">The sequence shown here is derived from an EMBL/GenBank/DDBJ whole genome shotgun (WGS) entry which is preliminary data.</text>
</comment>
<dbReference type="InterPro" id="IPR039018">
    <property type="entry name" value="VapC20-like"/>
</dbReference>
<dbReference type="GO" id="GO:0016075">
    <property type="term" value="P:rRNA catabolic process"/>
    <property type="evidence" value="ECO:0007669"/>
    <property type="project" value="TreeGrafter"/>
</dbReference>
<organism evidence="2">
    <name type="scientific">Thermofilum adornatum</name>
    <dbReference type="NCBI Taxonomy" id="1365176"/>
    <lineage>
        <taxon>Archaea</taxon>
        <taxon>Thermoproteota</taxon>
        <taxon>Thermoprotei</taxon>
        <taxon>Thermofilales</taxon>
        <taxon>Thermofilaceae</taxon>
        <taxon>Thermofilum</taxon>
    </lineage>
</organism>
<dbReference type="GO" id="GO:0004521">
    <property type="term" value="F:RNA endonuclease activity"/>
    <property type="evidence" value="ECO:0007669"/>
    <property type="project" value="InterPro"/>
</dbReference>
<protein>
    <submittedName>
        <fullName evidence="2">PIN domain-containing protein</fullName>
    </submittedName>
</protein>
<proteinExistence type="predicted"/>
<dbReference type="InterPro" id="IPR029060">
    <property type="entry name" value="PIN-like_dom_sf"/>
</dbReference>
<evidence type="ECO:0000313" key="2">
    <source>
        <dbReference type="EMBL" id="HDP15063.1"/>
    </source>
</evidence>
<gene>
    <name evidence="2" type="ORF">ENN26_04715</name>
</gene>
<dbReference type="EMBL" id="DSAY01000085">
    <property type="protein sequence ID" value="HDP15063.1"/>
    <property type="molecule type" value="Genomic_DNA"/>
</dbReference>
<dbReference type="Gene3D" id="3.40.50.1010">
    <property type="entry name" value="5'-nuclease"/>
    <property type="match status" value="1"/>
</dbReference>
<dbReference type="PANTHER" id="PTHR42188:SF1">
    <property type="entry name" value="23S RRNA-SPECIFIC ENDONUCLEASE VAPC20"/>
    <property type="match status" value="1"/>
</dbReference>
<dbReference type="InterPro" id="IPR002716">
    <property type="entry name" value="PIN_dom"/>
</dbReference>
<dbReference type="Pfam" id="PF01850">
    <property type="entry name" value="PIN"/>
    <property type="match status" value="1"/>
</dbReference>
<sequence>MRLWCRKVTALIDTGILFAFYSLRDEHHLDSLALIVHLLEDKWGQGYVTNHILDETLTILKYRVSEETAKAFIESVIDTGAVKVLYLEEELEKQALALFKENIRRKGFSYTDVTTILAMKQYKLGFLLSFDQRTFQGLVPKIIGPNYWVSLPEEERDKILKLAQNYVPRLK</sequence>
<dbReference type="AlphaFoldDB" id="A0A7C1CCY3"/>
<name>A0A7C1CCY3_9CREN</name>
<dbReference type="SUPFAM" id="SSF88723">
    <property type="entry name" value="PIN domain-like"/>
    <property type="match status" value="1"/>
</dbReference>
<evidence type="ECO:0000259" key="1">
    <source>
        <dbReference type="Pfam" id="PF01850"/>
    </source>
</evidence>
<accession>A0A7C1CCY3</accession>